<dbReference type="SMART" id="SM00387">
    <property type="entry name" value="HATPase_c"/>
    <property type="match status" value="1"/>
</dbReference>
<dbReference type="Gene3D" id="1.10.287.130">
    <property type="match status" value="1"/>
</dbReference>
<dbReference type="PANTHER" id="PTHR43065">
    <property type="entry name" value="SENSOR HISTIDINE KINASE"/>
    <property type="match status" value="1"/>
</dbReference>
<dbReference type="Pfam" id="PF02518">
    <property type="entry name" value="HATPase_c"/>
    <property type="match status" value="1"/>
</dbReference>
<keyword evidence="6 10" id="KW-0418">Kinase</keyword>
<reference evidence="10 11" key="1">
    <citation type="submission" date="2018-05" db="EMBL/GenBank/DDBJ databases">
        <title>Genomic Encyclopedia of Type Strains, Phase IV (KMG-IV): sequencing the most valuable type-strain genomes for metagenomic binning, comparative biology and taxonomic classification.</title>
        <authorList>
            <person name="Goeker M."/>
        </authorList>
    </citation>
    <scope>NUCLEOTIDE SEQUENCE [LARGE SCALE GENOMIC DNA]</scope>
    <source>
        <strain evidence="10 11">DSM 18773</strain>
    </source>
</reference>
<keyword evidence="4" id="KW-0808">Transferase</keyword>
<evidence type="ECO:0000313" key="10">
    <source>
        <dbReference type="EMBL" id="PWK07465.1"/>
    </source>
</evidence>
<evidence type="ECO:0000256" key="5">
    <source>
        <dbReference type="ARBA" id="ARBA00022741"/>
    </source>
</evidence>
<dbReference type="Gene3D" id="3.30.450.20">
    <property type="entry name" value="PAS domain"/>
    <property type="match status" value="1"/>
</dbReference>
<dbReference type="AlphaFoldDB" id="A0A316D5W0"/>
<evidence type="ECO:0000259" key="9">
    <source>
        <dbReference type="PROSITE" id="PS50109"/>
    </source>
</evidence>
<evidence type="ECO:0000256" key="7">
    <source>
        <dbReference type="ARBA" id="ARBA00022840"/>
    </source>
</evidence>
<dbReference type="Gene3D" id="3.30.565.10">
    <property type="entry name" value="Histidine kinase-like ATPase, C-terminal domain"/>
    <property type="match status" value="1"/>
</dbReference>
<dbReference type="SUPFAM" id="SSF55874">
    <property type="entry name" value="ATPase domain of HSP90 chaperone/DNA topoisomerase II/histidine kinase"/>
    <property type="match status" value="1"/>
</dbReference>
<dbReference type="SUPFAM" id="SSF55781">
    <property type="entry name" value="GAF domain-like"/>
    <property type="match status" value="1"/>
</dbReference>
<dbReference type="CDD" id="cd00082">
    <property type="entry name" value="HisKA"/>
    <property type="match status" value="1"/>
</dbReference>
<dbReference type="Proteomes" id="UP000245634">
    <property type="component" value="Unassembled WGS sequence"/>
</dbReference>
<dbReference type="SMART" id="SM00388">
    <property type="entry name" value="HisKA"/>
    <property type="match status" value="1"/>
</dbReference>
<evidence type="ECO:0000313" key="11">
    <source>
        <dbReference type="Proteomes" id="UP000245634"/>
    </source>
</evidence>
<dbReference type="InterPro" id="IPR004358">
    <property type="entry name" value="Sig_transdc_His_kin-like_C"/>
</dbReference>
<dbReference type="EC" id="2.7.13.3" evidence="2"/>
<dbReference type="GO" id="GO:0000155">
    <property type="term" value="F:phosphorelay sensor kinase activity"/>
    <property type="evidence" value="ECO:0007669"/>
    <property type="project" value="InterPro"/>
</dbReference>
<dbReference type="InterPro" id="IPR005467">
    <property type="entry name" value="His_kinase_dom"/>
</dbReference>
<evidence type="ECO:0000256" key="3">
    <source>
        <dbReference type="ARBA" id="ARBA00022553"/>
    </source>
</evidence>
<evidence type="ECO:0000256" key="4">
    <source>
        <dbReference type="ARBA" id="ARBA00022679"/>
    </source>
</evidence>
<keyword evidence="8" id="KW-0902">Two-component regulatory system</keyword>
<dbReference type="InterPro" id="IPR003018">
    <property type="entry name" value="GAF"/>
</dbReference>
<dbReference type="PRINTS" id="PR00344">
    <property type="entry name" value="BCTRLSENSOR"/>
</dbReference>
<evidence type="ECO:0000256" key="1">
    <source>
        <dbReference type="ARBA" id="ARBA00000085"/>
    </source>
</evidence>
<sequence length="535" mass="60034">MNELYPHQSSSFDHAWARSRSYGIDPHVLPSVTPVTGTELQARIMANSRLLESALHYVDHLYRTVESECIVAICDADGILLATRGERLPDELLKQHTTLGMCWSERVFGANAIGTALEENRPLQMVGEDHFLQGLHGMSCAAAPLHDENGQIVGALAIAAYKTEHSPYMLGTVLSIGHAIETAMVLKSEHYRTLLLQQKLTETSNHLILITDRDGHILHRNRSAEDLVPARGASTLQDIFSEKSAPLVALLEQRDLTDFHEKLPNPRTGVECHLFWDARWVIDPLDHQSRLLLVGRDMTRYVQLERNMRHSERLSTMGMFSAQIAHEIRNPVAVIKLAMQLMLGQEEFSEKSEKKGKMILNEIRRIEDLVNHFLNISRPQTPNFENCEIVELLQGTCNLMQGVFREANLRLVEHYQEVGSIRADCDQVHQVILNLLGNAIDATPAGGRVELTVQRDAEEPEFVRIEVRDTGQGIPEDSLQDIFEPFYTTKSKGTGLGLHNAKSIIEAHGGDMEIASEVDRGTTFTIWLPVTQMTS</sequence>
<accession>A0A316D5W0</accession>
<dbReference type="InterPro" id="IPR003661">
    <property type="entry name" value="HisK_dim/P_dom"/>
</dbReference>
<dbReference type="InterPro" id="IPR003594">
    <property type="entry name" value="HATPase_dom"/>
</dbReference>
<dbReference type="PROSITE" id="PS50109">
    <property type="entry name" value="HIS_KIN"/>
    <property type="match status" value="1"/>
</dbReference>
<dbReference type="GO" id="GO:0005524">
    <property type="term" value="F:ATP binding"/>
    <property type="evidence" value="ECO:0007669"/>
    <property type="project" value="UniProtKB-KW"/>
</dbReference>
<dbReference type="Pfam" id="PF00512">
    <property type="entry name" value="HisKA"/>
    <property type="match status" value="1"/>
</dbReference>
<keyword evidence="7" id="KW-0067">ATP-binding</keyword>
<dbReference type="SUPFAM" id="SSF47384">
    <property type="entry name" value="Homodimeric domain of signal transducing histidine kinase"/>
    <property type="match status" value="1"/>
</dbReference>
<dbReference type="RefSeq" id="WP_109690628.1">
    <property type="nucleotide sequence ID" value="NZ_QGGL01000017.1"/>
</dbReference>
<evidence type="ECO:0000256" key="6">
    <source>
        <dbReference type="ARBA" id="ARBA00022777"/>
    </source>
</evidence>
<organism evidence="10 11">
    <name type="scientific">Tumebacillus permanentifrigoris</name>
    <dbReference type="NCBI Taxonomy" id="378543"/>
    <lineage>
        <taxon>Bacteria</taxon>
        <taxon>Bacillati</taxon>
        <taxon>Bacillota</taxon>
        <taxon>Bacilli</taxon>
        <taxon>Bacillales</taxon>
        <taxon>Alicyclobacillaceae</taxon>
        <taxon>Tumebacillus</taxon>
    </lineage>
</organism>
<comment type="caution">
    <text evidence="10">The sequence shown here is derived from an EMBL/GenBank/DDBJ whole genome shotgun (WGS) entry which is preliminary data.</text>
</comment>
<proteinExistence type="predicted"/>
<dbReference type="PANTHER" id="PTHR43065:SF10">
    <property type="entry name" value="PEROXIDE STRESS-ACTIVATED HISTIDINE KINASE MAK3"/>
    <property type="match status" value="1"/>
</dbReference>
<dbReference type="InterPro" id="IPR036097">
    <property type="entry name" value="HisK_dim/P_sf"/>
</dbReference>
<dbReference type="InterPro" id="IPR029016">
    <property type="entry name" value="GAF-like_dom_sf"/>
</dbReference>
<keyword evidence="11" id="KW-1185">Reference proteome</keyword>
<dbReference type="CDD" id="cd00075">
    <property type="entry name" value="HATPase"/>
    <property type="match status" value="1"/>
</dbReference>
<feature type="domain" description="Histidine kinase" evidence="9">
    <location>
        <begin position="323"/>
        <end position="532"/>
    </location>
</feature>
<evidence type="ECO:0000256" key="8">
    <source>
        <dbReference type="ARBA" id="ARBA00023012"/>
    </source>
</evidence>
<keyword evidence="3" id="KW-0597">Phosphoprotein</keyword>
<dbReference type="Gene3D" id="3.30.450.40">
    <property type="match status" value="1"/>
</dbReference>
<dbReference type="EMBL" id="QGGL01000017">
    <property type="protein sequence ID" value="PWK07465.1"/>
    <property type="molecule type" value="Genomic_DNA"/>
</dbReference>
<comment type="catalytic activity">
    <reaction evidence="1">
        <text>ATP + protein L-histidine = ADP + protein N-phospho-L-histidine.</text>
        <dbReference type="EC" id="2.7.13.3"/>
    </reaction>
</comment>
<dbReference type="Pfam" id="PF01590">
    <property type="entry name" value="GAF"/>
    <property type="match status" value="1"/>
</dbReference>
<keyword evidence="5" id="KW-0547">Nucleotide-binding</keyword>
<dbReference type="InterPro" id="IPR036890">
    <property type="entry name" value="HATPase_C_sf"/>
</dbReference>
<dbReference type="OrthoDB" id="9815750at2"/>
<evidence type="ECO:0000256" key="2">
    <source>
        <dbReference type="ARBA" id="ARBA00012438"/>
    </source>
</evidence>
<protein>
    <recommendedName>
        <fullName evidence="2">histidine kinase</fullName>
        <ecNumber evidence="2">2.7.13.3</ecNumber>
    </recommendedName>
</protein>
<gene>
    <name evidence="10" type="ORF">C7459_11764</name>
</gene>
<name>A0A316D5W0_9BACL</name>